<dbReference type="AlphaFoldDB" id="A0A3D8S5C6"/>
<feature type="domain" description="C2H2-type" evidence="4">
    <location>
        <begin position="260"/>
        <end position="288"/>
    </location>
</feature>
<dbReference type="InterPro" id="IPR011009">
    <property type="entry name" value="Kinase-like_dom_sf"/>
</dbReference>
<protein>
    <recommendedName>
        <fullName evidence="7">Protein kinase domain-containing protein</fullName>
    </recommendedName>
</protein>
<organism evidence="5 6">
    <name type="scientific">Aspergillus mulundensis</name>
    <dbReference type="NCBI Taxonomy" id="1810919"/>
    <lineage>
        <taxon>Eukaryota</taxon>
        <taxon>Fungi</taxon>
        <taxon>Dikarya</taxon>
        <taxon>Ascomycota</taxon>
        <taxon>Pezizomycotina</taxon>
        <taxon>Eurotiomycetes</taxon>
        <taxon>Eurotiomycetidae</taxon>
        <taxon>Eurotiales</taxon>
        <taxon>Aspergillaceae</taxon>
        <taxon>Aspergillus</taxon>
        <taxon>Aspergillus subgen. Nidulantes</taxon>
    </lineage>
</organism>
<keyword evidence="1" id="KW-0863">Zinc-finger</keyword>
<dbReference type="GeneID" id="38115405"/>
<dbReference type="SUPFAM" id="SSF56112">
    <property type="entry name" value="Protein kinase-like (PK-like)"/>
    <property type="match status" value="1"/>
</dbReference>
<dbReference type="Pfam" id="PF00069">
    <property type="entry name" value="Pkinase"/>
    <property type="match status" value="1"/>
</dbReference>
<dbReference type="STRING" id="1810919.A0A3D8S5C6"/>
<evidence type="ECO:0008006" key="7">
    <source>
        <dbReference type="Google" id="ProtNLM"/>
    </source>
</evidence>
<dbReference type="PANTHER" id="PTHR35391:SF7">
    <property type="entry name" value="C2H2-TYPE DOMAIN-CONTAINING PROTEIN"/>
    <property type="match status" value="1"/>
</dbReference>
<dbReference type="InterPro" id="IPR058925">
    <property type="entry name" value="zf-C2H2_AcuF"/>
</dbReference>
<evidence type="ECO:0000256" key="2">
    <source>
        <dbReference type="SAM" id="MobiDB-lite"/>
    </source>
</evidence>
<keyword evidence="1" id="KW-0862">Zinc</keyword>
<dbReference type="SMART" id="SM00355">
    <property type="entry name" value="ZnF_C2H2"/>
    <property type="match status" value="3"/>
</dbReference>
<dbReference type="SMART" id="SM00220">
    <property type="entry name" value="S_TKc"/>
    <property type="match status" value="1"/>
</dbReference>
<dbReference type="PROSITE" id="PS00028">
    <property type="entry name" value="ZINC_FINGER_C2H2_1"/>
    <property type="match status" value="1"/>
</dbReference>
<feature type="compositionally biased region" description="Basic and acidic residues" evidence="2">
    <location>
        <begin position="358"/>
        <end position="370"/>
    </location>
</feature>
<proteinExistence type="predicted"/>
<dbReference type="Proteomes" id="UP000256690">
    <property type="component" value="Unassembled WGS sequence"/>
</dbReference>
<dbReference type="PANTHER" id="PTHR35391">
    <property type="entry name" value="C2H2-TYPE DOMAIN-CONTAINING PROTEIN-RELATED"/>
    <property type="match status" value="1"/>
</dbReference>
<dbReference type="Gene3D" id="1.10.510.10">
    <property type="entry name" value="Transferase(Phosphotransferase) domain 1"/>
    <property type="match status" value="1"/>
</dbReference>
<evidence type="ECO:0000313" key="6">
    <source>
        <dbReference type="Proteomes" id="UP000256690"/>
    </source>
</evidence>
<comment type="caution">
    <text evidence="5">The sequence shown here is derived from an EMBL/GenBank/DDBJ whole genome shotgun (WGS) entry which is preliminary data.</text>
</comment>
<dbReference type="GO" id="GO:0008270">
    <property type="term" value="F:zinc ion binding"/>
    <property type="evidence" value="ECO:0007669"/>
    <property type="project" value="UniProtKB-KW"/>
</dbReference>
<sequence length="942" mass="107102">MPSQVCMYPWGQFAATKLTQGSYKFSVTLANPARRDVSAKAASITLGFDVNYDIRHAAQKFGLSEDCDLAQRLGKANMKRRQMLAYHRQHDSKISKHAHAFFDEHVAQDTNNILDATFYQHSPAVNIAVSVPGVKSTKSTEWTQDTTVSTVLNHDILETASDTERTVFSDTGSTADHTVPQSRIPLPPLSDTVVEQTPFICPICCQWIVLKNLTRDWELHVYSDLQPYICMFGDCVQSDQLYGSYREWSEHERQFHRLEWLCVFCSKPYDSKNGLSMHIQREHADVIPESQLQLLTDVSKRPSSRAHQCPLCTKPPISDPETFQFHLARHLQQLALFILTPYDTDVLSGSDNQSFQDASDRRERSDKVDEQDWLDGLDDMDKLKRLDETDDMSETNETYDMDEMSEMDDMNETNETEGPGELSESDDPKSTASTALARFKEGLHKHSVQSSAVHAKFIPIAHVHHLVRKHLLAILREESIVQAESTSRFGRIIEKEAPKVFTILAQVNRERWIIEFLNEGIRDSNLPFMPASTSSSMPLALVTRQGEPIRALETWDNKTIRKLCRKQYCVLSPVFSRGKHYNLNNLHILPFMKKETEEARAHQARAAGGYGEVYREYIHPNHHTFETSSPNNELVVAVKPLSRDQDFELESKVYRDLDPPGHPNLVQLLFTFRMEDKYSCVFPWADGSLRDYWERYPSPEHNSDVIIWSLTQMAGIANGLAVLHNVMDPAPGKSRYGHGDIKAQNILWFRDPKVLKISGLGLVSVRGRDSPIHLSTVVESPTYSPPDKQRGHIVGAKSDIWMLGCLYLEFVTYLVLGNPAIQFFSEQRQEPDSEIPELSSDRFYSADYESVKPSVTLWVKYLKQQARCSSLIHDILDLVMNEMILIHPGSRSTSAEISATLDGLLQRAKEDDKYLLERKVGVQNAPVGLATRPAKSLRSRHQ</sequence>
<keyword evidence="1" id="KW-0479">Metal-binding</keyword>
<gene>
    <name evidence="5" type="ORF">DSM5745_05035</name>
</gene>
<dbReference type="InterPro" id="IPR013087">
    <property type="entry name" value="Znf_C2H2_type"/>
</dbReference>
<dbReference type="GO" id="GO:0005524">
    <property type="term" value="F:ATP binding"/>
    <property type="evidence" value="ECO:0007669"/>
    <property type="project" value="InterPro"/>
</dbReference>
<keyword evidence="6" id="KW-1185">Reference proteome</keyword>
<dbReference type="OrthoDB" id="1046782at2759"/>
<dbReference type="GO" id="GO:0004672">
    <property type="term" value="F:protein kinase activity"/>
    <property type="evidence" value="ECO:0007669"/>
    <property type="project" value="InterPro"/>
</dbReference>
<evidence type="ECO:0000259" key="4">
    <source>
        <dbReference type="PROSITE" id="PS50157"/>
    </source>
</evidence>
<dbReference type="InterPro" id="IPR000719">
    <property type="entry name" value="Prot_kinase_dom"/>
</dbReference>
<feature type="domain" description="Protein kinase" evidence="3">
    <location>
        <begin position="599"/>
        <end position="905"/>
    </location>
</feature>
<dbReference type="PROSITE" id="PS50011">
    <property type="entry name" value="PROTEIN_KINASE_DOM"/>
    <property type="match status" value="1"/>
</dbReference>
<feature type="compositionally biased region" description="Polar residues" evidence="2">
    <location>
        <begin position="348"/>
        <end position="357"/>
    </location>
</feature>
<dbReference type="EMBL" id="PVWQ01000005">
    <property type="protein sequence ID" value="RDW81478.1"/>
    <property type="molecule type" value="Genomic_DNA"/>
</dbReference>
<name>A0A3D8S5C6_9EURO</name>
<feature type="compositionally biased region" description="Acidic residues" evidence="2">
    <location>
        <begin position="388"/>
        <end position="415"/>
    </location>
</feature>
<feature type="region of interest" description="Disordered" evidence="2">
    <location>
        <begin position="348"/>
        <end position="431"/>
    </location>
</feature>
<reference evidence="5 6" key="1">
    <citation type="journal article" date="2018" name="IMA Fungus">
        <title>IMA Genome-F 9: Draft genome sequence of Annulohypoxylon stygium, Aspergillus mulundensis, Berkeleyomyces basicola (syn. Thielaviopsis basicola), Ceratocystis smalleyi, two Cercospora beticola strains, Coleophoma cylindrospora, Fusarium fracticaudum, Phialophora cf. hyalina, and Morchella septimelata.</title>
        <authorList>
            <person name="Wingfield B.D."/>
            <person name="Bills G.F."/>
            <person name="Dong Y."/>
            <person name="Huang W."/>
            <person name="Nel W.J."/>
            <person name="Swalarsk-Parry B.S."/>
            <person name="Vaghefi N."/>
            <person name="Wilken P.M."/>
            <person name="An Z."/>
            <person name="de Beer Z.W."/>
            <person name="De Vos L."/>
            <person name="Chen L."/>
            <person name="Duong T.A."/>
            <person name="Gao Y."/>
            <person name="Hammerbacher A."/>
            <person name="Kikkert J.R."/>
            <person name="Li Y."/>
            <person name="Li H."/>
            <person name="Li K."/>
            <person name="Li Q."/>
            <person name="Liu X."/>
            <person name="Ma X."/>
            <person name="Naidoo K."/>
            <person name="Pethybridge S.J."/>
            <person name="Sun J."/>
            <person name="Steenkamp E.T."/>
            <person name="van der Nest M.A."/>
            <person name="van Wyk S."/>
            <person name="Wingfield M.J."/>
            <person name="Xiong C."/>
            <person name="Yue Q."/>
            <person name="Zhang X."/>
        </authorList>
    </citation>
    <scope>NUCLEOTIDE SEQUENCE [LARGE SCALE GENOMIC DNA]</scope>
    <source>
        <strain evidence="5 6">DSM 5745</strain>
    </source>
</reference>
<dbReference type="RefSeq" id="XP_026604531.1">
    <property type="nucleotide sequence ID" value="XM_026747051.1"/>
</dbReference>
<dbReference type="PROSITE" id="PS50157">
    <property type="entry name" value="ZINC_FINGER_C2H2_2"/>
    <property type="match status" value="1"/>
</dbReference>
<accession>A0A3D8S5C6</accession>
<evidence type="ECO:0000313" key="5">
    <source>
        <dbReference type="EMBL" id="RDW81478.1"/>
    </source>
</evidence>
<dbReference type="Pfam" id="PF26082">
    <property type="entry name" value="zf-C2H2_AcuF"/>
    <property type="match status" value="1"/>
</dbReference>
<evidence type="ECO:0000256" key="1">
    <source>
        <dbReference type="PROSITE-ProRule" id="PRU00042"/>
    </source>
</evidence>
<evidence type="ECO:0000259" key="3">
    <source>
        <dbReference type="PROSITE" id="PS50011"/>
    </source>
</evidence>